<dbReference type="AlphaFoldDB" id="A0AAW1F0F7"/>
<comment type="caution">
    <text evidence="2">The sequence shown here is derived from an EMBL/GenBank/DDBJ whole genome shotgun (WGS) entry which is preliminary data.</text>
</comment>
<sequence>MKERCVARSGTALTCEMGCCVASWSPALIPAAALDGLSWDLLREQPLVTSLQHSSEETSFVSSGEAAGCCLAIRTLYTQHFKTEYPHIIESVCLSGPWQTT</sequence>
<evidence type="ECO:0000313" key="1">
    <source>
        <dbReference type="EMBL" id="KAK9528287.1"/>
    </source>
</evidence>
<reference evidence="2 3" key="1">
    <citation type="journal article" date="2024" name="Genome Biol. Evol.">
        <title>Chromosome-level genome assembly of the viviparous eelpout Zoarces viviparus.</title>
        <authorList>
            <person name="Fuhrmann N."/>
            <person name="Brasseur M.V."/>
            <person name="Bakowski C.E."/>
            <person name="Podsiadlowski L."/>
            <person name="Prost S."/>
            <person name="Krehenwinkel H."/>
            <person name="Mayer C."/>
        </authorList>
    </citation>
    <scope>NUCLEOTIDE SEQUENCE [LARGE SCALE GENOMIC DNA]</scope>
    <source>
        <strain evidence="2">NO-MEL_2022_Ind0_liver</strain>
    </source>
</reference>
<organism evidence="2 3">
    <name type="scientific">Zoarces viviparus</name>
    <name type="common">Viviparous eelpout</name>
    <name type="synonym">Blennius viviparus</name>
    <dbReference type="NCBI Taxonomy" id="48416"/>
    <lineage>
        <taxon>Eukaryota</taxon>
        <taxon>Metazoa</taxon>
        <taxon>Chordata</taxon>
        <taxon>Craniata</taxon>
        <taxon>Vertebrata</taxon>
        <taxon>Euteleostomi</taxon>
        <taxon>Actinopterygii</taxon>
        <taxon>Neopterygii</taxon>
        <taxon>Teleostei</taxon>
        <taxon>Neoteleostei</taxon>
        <taxon>Acanthomorphata</taxon>
        <taxon>Eupercaria</taxon>
        <taxon>Perciformes</taxon>
        <taxon>Cottioidei</taxon>
        <taxon>Zoarcales</taxon>
        <taxon>Zoarcidae</taxon>
        <taxon>Zoarcinae</taxon>
        <taxon>Zoarces</taxon>
    </lineage>
</organism>
<dbReference type="Proteomes" id="UP001488805">
    <property type="component" value="Unassembled WGS sequence"/>
</dbReference>
<name>A0AAW1F0F7_ZOAVI</name>
<dbReference type="EMBL" id="JBCEZU010000112">
    <property type="protein sequence ID" value="KAK9528287.1"/>
    <property type="molecule type" value="Genomic_DNA"/>
</dbReference>
<proteinExistence type="predicted"/>
<accession>A0AAW1F0F7</accession>
<evidence type="ECO:0000313" key="3">
    <source>
        <dbReference type="Proteomes" id="UP001488805"/>
    </source>
</evidence>
<dbReference type="EMBL" id="JBCEZU010000112">
    <property type="protein sequence ID" value="KAK9528306.1"/>
    <property type="molecule type" value="Genomic_DNA"/>
</dbReference>
<keyword evidence="3" id="KW-1185">Reference proteome</keyword>
<protein>
    <submittedName>
        <fullName evidence="2">Uncharacterized protein</fullName>
    </submittedName>
</protein>
<evidence type="ECO:0000313" key="2">
    <source>
        <dbReference type="EMBL" id="KAK9528306.1"/>
    </source>
</evidence>
<gene>
    <name evidence="1" type="ORF">VZT92_014759</name>
    <name evidence="2" type="ORF">VZT92_014776</name>
</gene>